<proteinExistence type="predicted"/>
<evidence type="ECO:0000313" key="2">
    <source>
        <dbReference type="EMBL" id="CAH2296637.1"/>
    </source>
</evidence>
<dbReference type="PANTHER" id="PTHR35349:SF4">
    <property type="entry name" value="CUPIN TYPE-1 DOMAIN-CONTAINING PROTEIN"/>
    <property type="match status" value="1"/>
</dbReference>
<feature type="domain" description="Cupin type-1" evidence="1">
    <location>
        <begin position="41"/>
        <end position="176"/>
    </location>
</feature>
<evidence type="ECO:0000313" key="3">
    <source>
        <dbReference type="Proteomes" id="UP001295444"/>
    </source>
</evidence>
<dbReference type="GO" id="GO:0005886">
    <property type="term" value="C:plasma membrane"/>
    <property type="evidence" value="ECO:0007669"/>
    <property type="project" value="TreeGrafter"/>
</dbReference>
<sequence length="567" mass="67409">MLLLIEDLYAYVNILYQSPDIGQYEGGGLQCVRYRSNGSNYLSEEERAFATSINENRSKMSICLLYIKVGGLRIPNWNLQANIHGFVTKGTIWIGIIDENGKPAVTYNVTCGQIFFIPRNNIHWIKNIGDAEAVVVLYFSTHEEFFTDEIDFVFSLTPEDILTRTLQPEGGVDFIRSFERRNQSIVLNLPSNPTDSITRQYPQSDITLVWKYFYDLEGARKLVYNRAETAWAGFYQNTTGLIENAIVYGNSVFSKLHYPYPDSLSLGVLRILPYGLWLPHYNLNAHEMGYVLRGCGKVGVTNEQTIEFDIGLGDVVYFPIGKQHYIKNTCEEDLILIRAFSISLENITLYTWLYNCNNITIYTRYYSYNNITIYTRYYNCNNITIYTRYYNYNNITIYTRYYNCNNITIYTRYYNCNNITIYTRYYNCNNITIYTRYYNCNNITIYTRYYNCNNITIYTRYNNRNNITIYTRYNNYNNITIYTRYYNCNNITLYTRYYNYNNITIYTRHYNYNNITIYTRYYSCNNITIYTRYYNYNNITIYTRYYNCNNSSINFHLSINTVHNTSH</sequence>
<dbReference type="GO" id="GO:0005794">
    <property type="term" value="C:Golgi apparatus"/>
    <property type="evidence" value="ECO:0007669"/>
    <property type="project" value="TreeGrafter"/>
</dbReference>
<gene>
    <name evidence="2" type="ORF">PECUL_23A021164</name>
</gene>
<dbReference type="Pfam" id="PF00190">
    <property type="entry name" value="Cupin_1"/>
    <property type="match status" value="2"/>
</dbReference>
<dbReference type="SUPFAM" id="SSF51182">
    <property type="entry name" value="RmlC-like cupins"/>
    <property type="match status" value="1"/>
</dbReference>
<organism evidence="2 3">
    <name type="scientific">Pelobates cultripes</name>
    <name type="common">Western spadefoot toad</name>
    <dbReference type="NCBI Taxonomy" id="61616"/>
    <lineage>
        <taxon>Eukaryota</taxon>
        <taxon>Metazoa</taxon>
        <taxon>Chordata</taxon>
        <taxon>Craniata</taxon>
        <taxon>Vertebrata</taxon>
        <taxon>Euteleostomi</taxon>
        <taxon>Amphibia</taxon>
        <taxon>Batrachia</taxon>
        <taxon>Anura</taxon>
        <taxon>Pelobatoidea</taxon>
        <taxon>Pelobatidae</taxon>
        <taxon>Pelobates</taxon>
    </lineage>
</organism>
<dbReference type="Proteomes" id="UP001295444">
    <property type="component" value="Chromosome 05"/>
</dbReference>
<dbReference type="InterPro" id="IPR014710">
    <property type="entry name" value="RmlC-like_jellyroll"/>
</dbReference>
<dbReference type="EMBL" id="OW240916">
    <property type="protein sequence ID" value="CAH2296637.1"/>
    <property type="molecule type" value="Genomic_DNA"/>
</dbReference>
<dbReference type="Gene3D" id="2.60.120.10">
    <property type="entry name" value="Jelly Rolls"/>
    <property type="match status" value="2"/>
</dbReference>
<protein>
    <submittedName>
        <fullName evidence="2">Lung adenoma susceptibility 2 isoform X4</fullName>
    </submittedName>
</protein>
<feature type="domain" description="Cupin type-1" evidence="1">
    <location>
        <begin position="254"/>
        <end position="348"/>
    </location>
</feature>
<dbReference type="InterPro" id="IPR011051">
    <property type="entry name" value="RmlC_Cupin_sf"/>
</dbReference>
<dbReference type="PANTHER" id="PTHR35349">
    <property type="entry name" value="DYNACTIN-ASSOCIATED PROTEIN"/>
    <property type="match status" value="1"/>
</dbReference>
<dbReference type="InterPro" id="IPR006045">
    <property type="entry name" value="Cupin_1"/>
</dbReference>
<name>A0AAD1SEW6_PELCU</name>
<evidence type="ECO:0000259" key="1">
    <source>
        <dbReference type="SMART" id="SM00835"/>
    </source>
</evidence>
<dbReference type="SMART" id="SM00835">
    <property type="entry name" value="Cupin_1"/>
    <property type="match status" value="2"/>
</dbReference>
<accession>A0AAD1SEW6</accession>
<dbReference type="InterPro" id="IPR053297">
    <property type="entry name" value="Dynactin-associated"/>
</dbReference>
<dbReference type="AlphaFoldDB" id="A0AAD1SEW6"/>
<keyword evidence="3" id="KW-1185">Reference proteome</keyword>
<reference evidence="2" key="1">
    <citation type="submission" date="2022-03" db="EMBL/GenBank/DDBJ databases">
        <authorList>
            <person name="Alioto T."/>
            <person name="Alioto T."/>
            <person name="Gomez Garrido J."/>
        </authorList>
    </citation>
    <scope>NUCLEOTIDE SEQUENCE</scope>
</reference>